<feature type="domain" description="Histidine kinase" evidence="10">
    <location>
        <begin position="255"/>
        <end position="360"/>
    </location>
</feature>
<evidence type="ECO:0000313" key="12">
    <source>
        <dbReference type="Proteomes" id="UP000572051"/>
    </source>
</evidence>
<evidence type="ECO:0000256" key="1">
    <source>
        <dbReference type="ARBA" id="ARBA00000085"/>
    </source>
</evidence>
<evidence type="ECO:0000256" key="8">
    <source>
        <dbReference type="SAM" id="MobiDB-lite"/>
    </source>
</evidence>
<name>A0A7Z0EUQ3_9ACTN</name>
<keyword evidence="6 11" id="KW-0418">Kinase</keyword>
<dbReference type="GO" id="GO:0005886">
    <property type="term" value="C:plasma membrane"/>
    <property type="evidence" value="ECO:0007669"/>
    <property type="project" value="TreeGrafter"/>
</dbReference>
<dbReference type="Pfam" id="PF02518">
    <property type="entry name" value="HATPase_c"/>
    <property type="match status" value="1"/>
</dbReference>
<sequence length="468" mass="48499">MTDIPLSRGTASARLAAPGWLYLPLLSLPLWAWTLWAVPPDGAVPVLVASAAALAALVVLALSLNRRERRVRELTGEIAGLRADTAALAEDHLPRLSERLRQGDSAETALHRVPAPADPGGRAVLGAVAAQIAAAERRRASAMVACATAAGRVQALATTMLADLRRMQERHGDGVGSGDDVLGDLMHLDHSTAQVGRIADSIAVLTGARSGRRWGRAIGMESIVRGAMGRIGDYRRVRVHNVCTQAVAGFAAEGVVHCLAEILDNAARFSPPTSEVHVHVEEVQAGIAVMVEDGGLVMGEEALERARRTVESGLDLATISGTRLGLAVVGQLAQRYGLSVSFRSSSRGGTAVVLLLPQKLIKPLPRPRVDRTPDTAAGIAPPPASASPGTAAEADAGTETTPPASPTADGARTAETGLPQRRRGMTLAAAEKARPAPADSGPATPTKGFGAFRSAVRGQDPNGSSKDA</sequence>
<feature type="transmembrane region" description="Helical" evidence="9">
    <location>
        <begin position="44"/>
        <end position="64"/>
    </location>
</feature>
<dbReference type="InterPro" id="IPR050428">
    <property type="entry name" value="TCS_sensor_his_kinase"/>
</dbReference>
<dbReference type="EMBL" id="JACCFS010000001">
    <property type="protein sequence ID" value="NYJ37648.1"/>
    <property type="molecule type" value="Genomic_DNA"/>
</dbReference>
<comment type="catalytic activity">
    <reaction evidence="1">
        <text>ATP + protein L-histidine = ADP + protein N-phospho-L-histidine.</text>
        <dbReference type="EC" id="2.7.13.3"/>
    </reaction>
</comment>
<dbReference type="GO" id="GO:0000160">
    <property type="term" value="P:phosphorelay signal transduction system"/>
    <property type="evidence" value="ECO:0007669"/>
    <property type="project" value="TreeGrafter"/>
</dbReference>
<comment type="caution">
    <text evidence="11">The sequence shown here is derived from an EMBL/GenBank/DDBJ whole genome shotgun (WGS) entry which is preliminary data.</text>
</comment>
<accession>A0A7Z0EUQ3</accession>
<evidence type="ECO:0000256" key="5">
    <source>
        <dbReference type="ARBA" id="ARBA00022692"/>
    </source>
</evidence>
<keyword evidence="12" id="KW-1185">Reference proteome</keyword>
<gene>
    <name evidence="11" type="ORF">HNR10_005529</name>
</gene>
<reference evidence="11 12" key="1">
    <citation type="submission" date="2020-07" db="EMBL/GenBank/DDBJ databases">
        <title>Sequencing the genomes of 1000 actinobacteria strains.</title>
        <authorList>
            <person name="Klenk H.-P."/>
        </authorList>
    </citation>
    <scope>NUCLEOTIDE SEQUENCE [LARGE SCALE GENOMIC DNA]</scope>
    <source>
        <strain evidence="11 12">DSM 44442</strain>
    </source>
</reference>
<keyword evidence="4" id="KW-0808">Transferase</keyword>
<dbReference type="PANTHER" id="PTHR45436:SF5">
    <property type="entry name" value="SENSOR HISTIDINE KINASE TRCS"/>
    <property type="match status" value="1"/>
</dbReference>
<evidence type="ECO:0000256" key="7">
    <source>
        <dbReference type="ARBA" id="ARBA00022989"/>
    </source>
</evidence>
<proteinExistence type="predicted"/>
<evidence type="ECO:0000256" key="2">
    <source>
        <dbReference type="ARBA" id="ARBA00012438"/>
    </source>
</evidence>
<evidence type="ECO:0000256" key="6">
    <source>
        <dbReference type="ARBA" id="ARBA00022777"/>
    </source>
</evidence>
<dbReference type="RefSeq" id="WP_179828549.1">
    <property type="nucleotide sequence ID" value="NZ_JACCFS010000001.1"/>
</dbReference>
<dbReference type="EC" id="2.7.13.3" evidence="2"/>
<dbReference type="SUPFAM" id="SSF55874">
    <property type="entry name" value="ATPase domain of HSP90 chaperone/DNA topoisomerase II/histidine kinase"/>
    <property type="match status" value="1"/>
</dbReference>
<feature type="transmembrane region" description="Helical" evidence="9">
    <location>
        <begin position="20"/>
        <end position="38"/>
    </location>
</feature>
<keyword evidence="3" id="KW-0597">Phosphoprotein</keyword>
<evidence type="ECO:0000313" key="11">
    <source>
        <dbReference type="EMBL" id="NYJ37648.1"/>
    </source>
</evidence>
<dbReference type="InterPro" id="IPR005467">
    <property type="entry name" value="His_kinase_dom"/>
</dbReference>
<evidence type="ECO:0000256" key="9">
    <source>
        <dbReference type="SAM" id="Phobius"/>
    </source>
</evidence>
<keyword evidence="9" id="KW-0472">Membrane</keyword>
<dbReference type="Proteomes" id="UP000572051">
    <property type="component" value="Unassembled WGS sequence"/>
</dbReference>
<dbReference type="PANTHER" id="PTHR45436">
    <property type="entry name" value="SENSOR HISTIDINE KINASE YKOH"/>
    <property type="match status" value="1"/>
</dbReference>
<dbReference type="PROSITE" id="PS50109">
    <property type="entry name" value="HIS_KIN"/>
    <property type="match status" value="1"/>
</dbReference>
<dbReference type="Gene3D" id="3.30.565.10">
    <property type="entry name" value="Histidine kinase-like ATPase, C-terminal domain"/>
    <property type="match status" value="1"/>
</dbReference>
<organism evidence="11 12">
    <name type="scientific">Nocardiopsis aegyptia</name>
    <dbReference type="NCBI Taxonomy" id="220378"/>
    <lineage>
        <taxon>Bacteria</taxon>
        <taxon>Bacillati</taxon>
        <taxon>Actinomycetota</taxon>
        <taxon>Actinomycetes</taxon>
        <taxon>Streptosporangiales</taxon>
        <taxon>Nocardiopsidaceae</taxon>
        <taxon>Nocardiopsis</taxon>
    </lineage>
</organism>
<keyword evidence="7 9" id="KW-1133">Transmembrane helix</keyword>
<evidence type="ECO:0000259" key="10">
    <source>
        <dbReference type="PROSITE" id="PS50109"/>
    </source>
</evidence>
<dbReference type="SMART" id="SM00387">
    <property type="entry name" value="HATPase_c"/>
    <property type="match status" value="1"/>
</dbReference>
<dbReference type="GO" id="GO:0004673">
    <property type="term" value="F:protein histidine kinase activity"/>
    <property type="evidence" value="ECO:0007669"/>
    <property type="project" value="UniProtKB-EC"/>
</dbReference>
<dbReference type="AlphaFoldDB" id="A0A7Z0EUQ3"/>
<protein>
    <recommendedName>
        <fullName evidence="2">histidine kinase</fullName>
        <ecNumber evidence="2">2.7.13.3</ecNumber>
    </recommendedName>
</protein>
<dbReference type="InterPro" id="IPR036890">
    <property type="entry name" value="HATPase_C_sf"/>
</dbReference>
<dbReference type="InterPro" id="IPR003594">
    <property type="entry name" value="HATPase_dom"/>
</dbReference>
<feature type="region of interest" description="Disordered" evidence="8">
    <location>
        <begin position="364"/>
        <end position="468"/>
    </location>
</feature>
<keyword evidence="5 9" id="KW-0812">Transmembrane</keyword>
<evidence type="ECO:0000256" key="3">
    <source>
        <dbReference type="ARBA" id="ARBA00022553"/>
    </source>
</evidence>
<evidence type="ECO:0000256" key="4">
    <source>
        <dbReference type="ARBA" id="ARBA00022679"/>
    </source>
</evidence>
<feature type="compositionally biased region" description="Low complexity" evidence="8">
    <location>
        <begin position="386"/>
        <end position="402"/>
    </location>
</feature>